<dbReference type="AlphaFoldDB" id="A0A5P1FHB7"/>
<organism evidence="1 2">
    <name type="scientific">Asparagus officinalis</name>
    <name type="common">Garden asparagus</name>
    <dbReference type="NCBI Taxonomy" id="4686"/>
    <lineage>
        <taxon>Eukaryota</taxon>
        <taxon>Viridiplantae</taxon>
        <taxon>Streptophyta</taxon>
        <taxon>Embryophyta</taxon>
        <taxon>Tracheophyta</taxon>
        <taxon>Spermatophyta</taxon>
        <taxon>Magnoliopsida</taxon>
        <taxon>Liliopsida</taxon>
        <taxon>Asparagales</taxon>
        <taxon>Asparagaceae</taxon>
        <taxon>Asparagoideae</taxon>
        <taxon>Asparagus</taxon>
    </lineage>
</organism>
<accession>A0A5P1FHB7</accession>
<sequence>MLKLETIYPRYKFCLSAICLRKKCSPTLCLRRHWATPVPLEIASLTDLCFTHYFCRDEDTETEILADNPIALGARATSLLKVVPFYALVKLAIFKLPVPVKFGIERLQRSAGIANAGVKTCPVSLSGLFSLAERTGLLAVQTSFYEMMRRRSVKIVPLAIFSGSMATCRGFMVYKDGILCS</sequence>
<dbReference type="EMBL" id="CM007382">
    <property type="protein sequence ID" value="ONK77775.1"/>
    <property type="molecule type" value="Genomic_DNA"/>
</dbReference>
<dbReference type="PANTHER" id="PTHR36020:SF1">
    <property type="entry name" value="TRANSMEMBRANE PROTEIN"/>
    <property type="match status" value="1"/>
</dbReference>
<name>A0A5P1FHB7_ASPOF</name>
<protein>
    <submittedName>
        <fullName evidence="1">Uncharacterized protein</fullName>
    </submittedName>
</protein>
<dbReference type="Proteomes" id="UP000243459">
    <property type="component" value="Chromosome 2"/>
</dbReference>
<gene>
    <name evidence="1" type="ORF">A4U43_C02F10400</name>
</gene>
<evidence type="ECO:0000313" key="2">
    <source>
        <dbReference type="Proteomes" id="UP000243459"/>
    </source>
</evidence>
<evidence type="ECO:0000313" key="1">
    <source>
        <dbReference type="EMBL" id="ONK77775.1"/>
    </source>
</evidence>
<dbReference type="Gramene" id="ONK77775">
    <property type="protein sequence ID" value="ONK77775"/>
    <property type="gene ID" value="A4U43_C02F10400"/>
</dbReference>
<proteinExistence type="predicted"/>
<reference evidence="2" key="1">
    <citation type="journal article" date="2017" name="Nat. Commun.">
        <title>The asparagus genome sheds light on the origin and evolution of a young Y chromosome.</title>
        <authorList>
            <person name="Harkess A."/>
            <person name="Zhou J."/>
            <person name="Xu C."/>
            <person name="Bowers J.E."/>
            <person name="Van der Hulst R."/>
            <person name="Ayyampalayam S."/>
            <person name="Mercati F."/>
            <person name="Riccardi P."/>
            <person name="McKain M.R."/>
            <person name="Kakrana A."/>
            <person name="Tang H."/>
            <person name="Ray J."/>
            <person name="Groenendijk J."/>
            <person name="Arikit S."/>
            <person name="Mathioni S.M."/>
            <person name="Nakano M."/>
            <person name="Shan H."/>
            <person name="Telgmann-Rauber A."/>
            <person name="Kanno A."/>
            <person name="Yue Z."/>
            <person name="Chen H."/>
            <person name="Li W."/>
            <person name="Chen Y."/>
            <person name="Xu X."/>
            <person name="Zhang Y."/>
            <person name="Luo S."/>
            <person name="Chen H."/>
            <person name="Gao J."/>
            <person name="Mao Z."/>
            <person name="Pires J.C."/>
            <person name="Luo M."/>
            <person name="Kudrna D."/>
            <person name="Wing R.A."/>
            <person name="Meyers B.C."/>
            <person name="Yi K."/>
            <person name="Kong H."/>
            <person name="Lavrijsen P."/>
            <person name="Sunseri F."/>
            <person name="Falavigna A."/>
            <person name="Ye Y."/>
            <person name="Leebens-Mack J.H."/>
            <person name="Chen G."/>
        </authorList>
    </citation>
    <scope>NUCLEOTIDE SEQUENCE [LARGE SCALE GENOMIC DNA]</scope>
    <source>
        <strain evidence="2">cv. DH0086</strain>
    </source>
</reference>
<dbReference type="PANTHER" id="PTHR36020">
    <property type="entry name" value="TRANSMEMBRANE PROTEIN"/>
    <property type="match status" value="1"/>
</dbReference>
<keyword evidence="2" id="KW-1185">Reference proteome</keyword>